<dbReference type="Proteomes" id="UP000253759">
    <property type="component" value="Unassembled WGS sequence"/>
</dbReference>
<dbReference type="GO" id="GO:0005886">
    <property type="term" value="C:plasma membrane"/>
    <property type="evidence" value="ECO:0007669"/>
    <property type="project" value="TreeGrafter"/>
</dbReference>
<feature type="transmembrane region" description="Helical" evidence="1">
    <location>
        <begin position="163"/>
        <end position="185"/>
    </location>
</feature>
<keyword evidence="1" id="KW-1133">Transmembrane helix</keyword>
<dbReference type="OrthoDB" id="9815400at2"/>
<name>A0A369W7X3_9HYPH</name>
<comment type="caution">
    <text evidence="2">The sequence shown here is derived from an EMBL/GenBank/DDBJ whole genome shotgun (WGS) entry which is preliminary data.</text>
</comment>
<feature type="transmembrane region" description="Helical" evidence="1">
    <location>
        <begin position="24"/>
        <end position="46"/>
    </location>
</feature>
<organism evidence="2 3">
    <name type="scientific">Pelagibacterium lacus</name>
    <dbReference type="NCBI Taxonomy" id="2282655"/>
    <lineage>
        <taxon>Bacteria</taxon>
        <taxon>Pseudomonadati</taxon>
        <taxon>Pseudomonadota</taxon>
        <taxon>Alphaproteobacteria</taxon>
        <taxon>Hyphomicrobiales</taxon>
        <taxon>Devosiaceae</taxon>
        <taxon>Pelagibacterium</taxon>
    </lineage>
</organism>
<dbReference type="InterPro" id="IPR052712">
    <property type="entry name" value="Acid_resist_chaperone_HdeD"/>
</dbReference>
<evidence type="ECO:0000313" key="3">
    <source>
        <dbReference type="Proteomes" id="UP000253759"/>
    </source>
</evidence>
<feature type="transmembrane region" description="Helical" evidence="1">
    <location>
        <begin position="105"/>
        <end position="126"/>
    </location>
</feature>
<dbReference type="RefSeq" id="WP_114645262.1">
    <property type="nucleotide sequence ID" value="NZ_QQNH01000006.1"/>
</dbReference>
<gene>
    <name evidence="2" type="ORF">DVH29_05975</name>
</gene>
<keyword evidence="1" id="KW-0472">Membrane</keyword>
<evidence type="ECO:0000256" key="1">
    <source>
        <dbReference type="SAM" id="Phobius"/>
    </source>
</evidence>
<proteinExistence type="predicted"/>
<dbReference type="PANTHER" id="PTHR34989">
    <property type="entry name" value="PROTEIN HDED"/>
    <property type="match status" value="1"/>
</dbReference>
<evidence type="ECO:0000313" key="2">
    <source>
        <dbReference type="EMBL" id="RDE09352.1"/>
    </source>
</evidence>
<dbReference type="EMBL" id="QQNH01000006">
    <property type="protein sequence ID" value="RDE09352.1"/>
    <property type="molecule type" value="Genomic_DNA"/>
</dbReference>
<feature type="transmembrane region" description="Helical" evidence="1">
    <location>
        <begin position="138"/>
        <end position="157"/>
    </location>
</feature>
<sequence length="193" mass="20617">MPVSVNAASEIYQEAIRDSVRRSAFLYLVQAGLMIVAGILAIIFPIFSAQTITLAIGWLLILSGLMQGLSLIATWRASYASLQLMSAVLGVLIGVLILMNPAQSIIGFSLLIVVFFMMEGLGKLIWALTIRPLPGWPWVALSGALGMVLSVFLIANLETAASWVLAMLVGLQLIVIGAAIGYLAWSIRMAAKA</sequence>
<dbReference type="PANTHER" id="PTHR34989:SF1">
    <property type="entry name" value="PROTEIN HDED"/>
    <property type="match status" value="1"/>
</dbReference>
<dbReference type="AlphaFoldDB" id="A0A369W7X3"/>
<keyword evidence="3" id="KW-1185">Reference proteome</keyword>
<keyword evidence="1" id="KW-0812">Transmembrane</keyword>
<feature type="transmembrane region" description="Helical" evidence="1">
    <location>
        <begin position="52"/>
        <end position="72"/>
    </location>
</feature>
<reference evidence="3" key="1">
    <citation type="submission" date="2018-07" db="EMBL/GenBank/DDBJ databases">
        <authorList>
            <person name="Liu B.-T."/>
            <person name="Du Z."/>
        </authorList>
    </citation>
    <scope>NUCLEOTIDE SEQUENCE [LARGE SCALE GENOMIC DNA]</scope>
    <source>
        <strain evidence="3">XYN52</strain>
    </source>
</reference>
<protein>
    <submittedName>
        <fullName evidence="2">HdeD family acid-resistance protein</fullName>
    </submittedName>
</protein>
<dbReference type="Pfam" id="PF03729">
    <property type="entry name" value="DUF308"/>
    <property type="match status" value="1"/>
</dbReference>
<accession>A0A369W7X3</accession>
<feature type="transmembrane region" description="Helical" evidence="1">
    <location>
        <begin position="79"/>
        <end position="99"/>
    </location>
</feature>
<dbReference type="InterPro" id="IPR005325">
    <property type="entry name" value="DUF308_memb"/>
</dbReference>